<proteinExistence type="inferred from homology"/>
<evidence type="ECO:0000256" key="9">
    <source>
        <dbReference type="SAM" id="MobiDB-lite"/>
    </source>
</evidence>
<reference evidence="10 11" key="1">
    <citation type="journal article" date="2021" name="Cell">
        <title>Tracing the genetic footprints of vertebrate landing in non-teleost ray-finned fishes.</title>
        <authorList>
            <person name="Bi X."/>
            <person name="Wang K."/>
            <person name="Yang L."/>
            <person name="Pan H."/>
            <person name="Jiang H."/>
            <person name="Wei Q."/>
            <person name="Fang M."/>
            <person name="Yu H."/>
            <person name="Zhu C."/>
            <person name="Cai Y."/>
            <person name="He Y."/>
            <person name="Gan X."/>
            <person name="Zeng H."/>
            <person name="Yu D."/>
            <person name="Zhu Y."/>
            <person name="Jiang H."/>
            <person name="Qiu Q."/>
            <person name="Yang H."/>
            <person name="Zhang Y.E."/>
            <person name="Wang W."/>
            <person name="Zhu M."/>
            <person name="He S."/>
            <person name="Zhang G."/>
        </authorList>
    </citation>
    <scope>NUCLEOTIDE SEQUENCE [LARGE SCALE GENOMIC DNA]</scope>
    <source>
        <strain evidence="10">Bchr_013</strain>
    </source>
</reference>
<dbReference type="Pfam" id="PF15056">
    <property type="entry name" value="NRN1"/>
    <property type="match status" value="1"/>
</dbReference>
<dbReference type="PANTHER" id="PTHR15902:SF2">
    <property type="entry name" value="NEURITIN-LIKE PROTEIN"/>
    <property type="match status" value="1"/>
</dbReference>
<evidence type="ECO:0000313" key="10">
    <source>
        <dbReference type="EMBL" id="KAG2469747.1"/>
    </source>
</evidence>
<evidence type="ECO:0000256" key="7">
    <source>
        <dbReference type="ARBA" id="ARBA00023180"/>
    </source>
</evidence>
<comment type="similarity">
    <text evidence="2">Belongs to the neuritin family.</text>
</comment>
<feature type="compositionally biased region" description="Polar residues" evidence="9">
    <location>
        <begin position="1"/>
        <end position="17"/>
    </location>
</feature>
<protein>
    <submittedName>
        <fullName evidence="10">NRN1L protein</fullName>
    </submittedName>
</protein>
<evidence type="ECO:0000256" key="8">
    <source>
        <dbReference type="ARBA" id="ARBA00023288"/>
    </source>
</evidence>
<dbReference type="PANTHER" id="PTHR15902">
    <property type="entry name" value="NEURITIN-RELATED"/>
    <property type="match status" value="1"/>
</dbReference>
<evidence type="ECO:0000256" key="4">
    <source>
        <dbReference type="ARBA" id="ARBA00022622"/>
    </source>
</evidence>
<dbReference type="GO" id="GO:1990138">
    <property type="term" value="P:neuron projection extension"/>
    <property type="evidence" value="ECO:0007669"/>
    <property type="project" value="TreeGrafter"/>
</dbReference>
<comment type="subcellular location">
    <subcellularLocation>
        <location evidence="1">Cell membrane</location>
        <topology evidence="1">Lipid-anchor</topology>
        <topology evidence="1">GPI-anchor</topology>
    </subcellularLocation>
</comment>
<evidence type="ECO:0000313" key="11">
    <source>
        <dbReference type="Proteomes" id="UP000886611"/>
    </source>
</evidence>
<feature type="non-terminal residue" evidence="10">
    <location>
        <position position="1"/>
    </location>
</feature>
<keyword evidence="6" id="KW-0472">Membrane</keyword>
<keyword evidence="3" id="KW-1003">Cell membrane</keyword>
<feature type="region of interest" description="Disordered" evidence="9">
    <location>
        <begin position="1"/>
        <end position="22"/>
    </location>
</feature>
<dbReference type="EMBL" id="JAATIS010000147">
    <property type="protein sequence ID" value="KAG2469747.1"/>
    <property type="molecule type" value="Genomic_DNA"/>
</dbReference>
<evidence type="ECO:0000256" key="3">
    <source>
        <dbReference type="ARBA" id="ARBA00022475"/>
    </source>
</evidence>
<keyword evidence="7" id="KW-0325">Glycoprotein</keyword>
<dbReference type="Proteomes" id="UP000886611">
    <property type="component" value="Unassembled WGS sequence"/>
</dbReference>
<name>A0A8X7XKK0_POLSE</name>
<dbReference type="GO" id="GO:0005886">
    <property type="term" value="C:plasma membrane"/>
    <property type="evidence" value="ECO:0007669"/>
    <property type="project" value="UniProtKB-SubCell"/>
</dbReference>
<keyword evidence="11" id="KW-1185">Reference proteome</keyword>
<keyword evidence="8" id="KW-0449">Lipoprotein</keyword>
<evidence type="ECO:0000256" key="1">
    <source>
        <dbReference type="ARBA" id="ARBA00004609"/>
    </source>
</evidence>
<dbReference type="InterPro" id="IPR026144">
    <property type="entry name" value="Neuritin_fam"/>
</dbReference>
<sequence length="185" mass="20345">MRQSVASTLSVQRSLPSKNDDKKLDASVKAAMAMFQSNGKRVHFLNSSPTTAASRKCGSIYKGFAECLLKLGDSMTENVQQGAEDTQELDTVCRFWDEFHACVNAVLAGCPEEAAAVWESLRRESKKMQFSGNLYDMCSYQAKSSTGLQNTNQDETNQESLRGTGDMLVPTKIFALSLAVLLIRI</sequence>
<keyword evidence="5" id="KW-0732">Signal</keyword>
<dbReference type="GO" id="GO:0098552">
    <property type="term" value="C:side of membrane"/>
    <property type="evidence" value="ECO:0007669"/>
    <property type="project" value="UniProtKB-KW"/>
</dbReference>
<keyword evidence="4" id="KW-0336">GPI-anchor</keyword>
<evidence type="ECO:0000256" key="6">
    <source>
        <dbReference type="ARBA" id="ARBA00023136"/>
    </source>
</evidence>
<feature type="non-terminal residue" evidence="10">
    <location>
        <position position="185"/>
    </location>
</feature>
<organism evidence="10 11">
    <name type="scientific">Polypterus senegalus</name>
    <name type="common">Senegal bichir</name>
    <dbReference type="NCBI Taxonomy" id="55291"/>
    <lineage>
        <taxon>Eukaryota</taxon>
        <taxon>Metazoa</taxon>
        <taxon>Chordata</taxon>
        <taxon>Craniata</taxon>
        <taxon>Vertebrata</taxon>
        <taxon>Euteleostomi</taxon>
        <taxon>Actinopterygii</taxon>
        <taxon>Polypteriformes</taxon>
        <taxon>Polypteridae</taxon>
        <taxon>Polypterus</taxon>
    </lineage>
</organism>
<comment type="caution">
    <text evidence="10">The sequence shown here is derived from an EMBL/GenBank/DDBJ whole genome shotgun (WGS) entry which is preliminary data.</text>
</comment>
<accession>A0A8X7XKK0</accession>
<evidence type="ECO:0000256" key="5">
    <source>
        <dbReference type="ARBA" id="ARBA00022729"/>
    </source>
</evidence>
<gene>
    <name evidence="10" type="primary">Nrn1l</name>
    <name evidence="10" type="ORF">GTO96_0022590</name>
</gene>
<dbReference type="AlphaFoldDB" id="A0A8X7XKK0"/>
<evidence type="ECO:0000256" key="2">
    <source>
        <dbReference type="ARBA" id="ARBA00008377"/>
    </source>
</evidence>